<reference evidence="10" key="1">
    <citation type="journal article" date="2019" name="Int. J. Syst. Evol. Microbiol.">
        <title>The Global Catalogue of Microorganisms (GCM) 10K type strain sequencing project: providing services to taxonomists for standard genome sequencing and annotation.</title>
        <authorList>
            <consortium name="The Broad Institute Genomics Platform"/>
            <consortium name="The Broad Institute Genome Sequencing Center for Infectious Disease"/>
            <person name="Wu L."/>
            <person name="Ma J."/>
        </authorList>
    </citation>
    <scope>NUCLEOTIDE SEQUENCE [LARGE SCALE GENOMIC DNA]</scope>
    <source>
        <strain evidence="10">TISTR 1827</strain>
    </source>
</reference>
<feature type="transmembrane region" description="Helical" evidence="7">
    <location>
        <begin position="441"/>
        <end position="461"/>
    </location>
</feature>
<dbReference type="RefSeq" id="WP_379274426.1">
    <property type="nucleotide sequence ID" value="NZ_JBHUGT010000023.1"/>
</dbReference>
<dbReference type="PANTHER" id="PTHR42718:SF46">
    <property type="entry name" value="BLR6921 PROTEIN"/>
    <property type="match status" value="1"/>
</dbReference>
<feature type="transmembrane region" description="Helical" evidence="7">
    <location>
        <begin position="158"/>
        <end position="179"/>
    </location>
</feature>
<evidence type="ECO:0000313" key="9">
    <source>
        <dbReference type="EMBL" id="MFD2661494.1"/>
    </source>
</evidence>
<feature type="transmembrane region" description="Helical" evidence="7">
    <location>
        <begin position="215"/>
        <end position="234"/>
    </location>
</feature>
<feature type="transmembrane region" description="Helical" evidence="7">
    <location>
        <begin position="365"/>
        <end position="387"/>
    </location>
</feature>
<feature type="domain" description="Major facilitator superfamily (MFS) profile" evidence="8">
    <location>
        <begin position="33"/>
        <end position="464"/>
    </location>
</feature>
<organism evidence="9 10">
    <name type="scientific">Paenibacillus thailandensis</name>
    <dbReference type="NCBI Taxonomy" id="393250"/>
    <lineage>
        <taxon>Bacteria</taxon>
        <taxon>Bacillati</taxon>
        <taxon>Bacillota</taxon>
        <taxon>Bacilli</taxon>
        <taxon>Bacillales</taxon>
        <taxon>Paenibacillaceae</taxon>
        <taxon>Paenibacillus</taxon>
    </lineage>
</organism>
<feature type="transmembrane region" description="Helical" evidence="7">
    <location>
        <begin position="399"/>
        <end position="421"/>
    </location>
</feature>
<name>A0ABW5QYG7_9BACL</name>
<dbReference type="Gene3D" id="1.20.1720.10">
    <property type="entry name" value="Multidrug resistance protein D"/>
    <property type="match status" value="1"/>
</dbReference>
<keyword evidence="10" id="KW-1185">Reference proteome</keyword>
<keyword evidence="5 7" id="KW-1133">Transmembrane helix</keyword>
<evidence type="ECO:0000313" key="10">
    <source>
        <dbReference type="Proteomes" id="UP001597493"/>
    </source>
</evidence>
<dbReference type="CDD" id="cd17321">
    <property type="entry name" value="MFS_MMR_MDR_like"/>
    <property type="match status" value="1"/>
</dbReference>
<evidence type="ECO:0000256" key="6">
    <source>
        <dbReference type="ARBA" id="ARBA00023136"/>
    </source>
</evidence>
<dbReference type="PROSITE" id="PS50850">
    <property type="entry name" value="MFS"/>
    <property type="match status" value="1"/>
</dbReference>
<keyword evidence="2" id="KW-0813">Transport</keyword>
<feature type="transmembrane region" description="Helical" evidence="7">
    <location>
        <begin position="99"/>
        <end position="122"/>
    </location>
</feature>
<protein>
    <submittedName>
        <fullName evidence="9">MFS transporter</fullName>
    </submittedName>
</protein>
<dbReference type="InterPro" id="IPR036259">
    <property type="entry name" value="MFS_trans_sf"/>
</dbReference>
<feature type="transmembrane region" description="Helical" evidence="7">
    <location>
        <begin position="128"/>
        <end position="146"/>
    </location>
</feature>
<dbReference type="PANTHER" id="PTHR42718">
    <property type="entry name" value="MAJOR FACILITATOR SUPERFAMILY MULTIDRUG TRANSPORTER MFSC"/>
    <property type="match status" value="1"/>
</dbReference>
<dbReference type="Proteomes" id="UP001597493">
    <property type="component" value="Unassembled WGS sequence"/>
</dbReference>
<proteinExistence type="predicted"/>
<keyword evidence="4 7" id="KW-0812">Transmembrane</keyword>
<dbReference type="Pfam" id="PF07690">
    <property type="entry name" value="MFS_1"/>
    <property type="match status" value="1"/>
</dbReference>
<feature type="transmembrane region" description="Helical" evidence="7">
    <location>
        <begin position="185"/>
        <end position="203"/>
    </location>
</feature>
<dbReference type="InterPro" id="IPR020846">
    <property type="entry name" value="MFS_dom"/>
</dbReference>
<sequence>MSNPDYAAKTNQASPSAAADARTATSVQTAERLIRVLAFTLILSSMSATMFNIVLPGIAADFGLSFSQVSWVSSAYTLIYAIGSVIYGKLADTYKLKHLLTFGLSLFAVGSVMGLAAQSYAVLLSGRIVQAAGASVIPATAMIIPVRYFPAETRGRALGISATGLAVGGALGPVIAAFVTSAFNWRFLFGVPLLVLFTLPLYRKYITDGRGEGKRIDWLGGGLLAGSVAALLLAVTQEQWPYGAGGVLLLAAFVWRIRRAAEPFVQPRLFANRKYTAGLVLAMLVMSIGFSLPFLTPQLLSAVNGLSTGWIGFAMVPGAAVSALLGRSAGKLADRKGNIVLFYIASTMMFACFALLSVFVGVPPIATALLLVLGNVGQMFLQIALSSTISRTLPKEQTGVGMGLLSMLNFLAGAVSTGIYGKVADLGAATAWNPLNVYPHAALYSNLYLVLALLYIVIVAAGRRMFR</sequence>
<keyword evidence="3" id="KW-1003">Cell membrane</keyword>
<comment type="subcellular location">
    <subcellularLocation>
        <location evidence="1">Cell membrane</location>
        <topology evidence="1">Multi-pass membrane protein</topology>
    </subcellularLocation>
</comment>
<dbReference type="PRINTS" id="PR01036">
    <property type="entry name" value="TCRTETB"/>
</dbReference>
<dbReference type="EMBL" id="JBHUMY010000014">
    <property type="protein sequence ID" value="MFD2661494.1"/>
    <property type="molecule type" value="Genomic_DNA"/>
</dbReference>
<evidence type="ECO:0000256" key="2">
    <source>
        <dbReference type="ARBA" id="ARBA00022448"/>
    </source>
</evidence>
<feature type="transmembrane region" description="Helical" evidence="7">
    <location>
        <begin position="36"/>
        <end position="59"/>
    </location>
</feature>
<keyword evidence="6 7" id="KW-0472">Membrane</keyword>
<comment type="caution">
    <text evidence="9">The sequence shown here is derived from an EMBL/GenBank/DDBJ whole genome shotgun (WGS) entry which is preliminary data.</text>
</comment>
<evidence type="ECO:0000256" key="4">
    <source>
        <dbReference type="ARBA" id="ARBA00022692"/>
    </source>
</evidence>
<dbReference type="SUPFAM" id="SSF103473">
    <property type="entry name" value="MFS general substrate transporter"/>
    <property type="match status" value="1"/>
</dbReference>
<dbReference type="InterPro" id="IPR011701">
    <property type="entry name" value="MFS"/>
</dbReference>
<evidence type="ECO:0000256" key="7">
    <source>
        <dbReference type="SAM" id="Phobius"/>
    </source>
</evidence>
<accession>A0ABW5QYG7</accession>
<feature type="transmembrane region" description="Helical" evidence="7">
    <location>
        <begin position="277"/>
        <end position="295"/>
    </location>
</feature>
<feature type="transmembrane region" description="Helical" evidence="7">
    <location>
        <begin position="240"/>
        <end position="257"/>
    </location>
</feature>
<evidence type="ECO:0000256" key="1">
    <source>
        <dbReference type="ARBA" id="ARBA00004651"/>
    </source>
</evidence>
<dbReference type="Gene3D" id="1.20.1250.20">
    <property type="entry name" value="MFS general substrate transporter like domains"/>
    <property type="match status" value="1"/>
</dbReference>
<feature type="transmembrane region" description="Helical" evidence="7">
    <location>
        <begin position="338"/>
        <end position="359"/>
    </location>
</feature>
<feature type="transmembrane region" description="Helical" evidence="7">
    <location>
        <begin position="307"/>
        <end position="326"/>
    </location>
</feature>
<evidence type="ECO:0000256" key="5">
    <source>
        <dbReference type="ARBA" id="ARBA00022989"/>
    </source>
</evidence>
<feature type="transmembrane region" description="Helical" evidence="7">
    <location>
        <begin position="65"/>
        <end position="87"/>
    </location>
</feature>
<evidence type="ECO:0000259" key="8">
    <source>
        <dbReference type="PROSITE" id="PS50850"/>
    </source>
</evidence>
<gene>
    <name evidence="9" type="ORF">ACFSW5_14670</name>
</gene>
<evidence type="ECO:0000256" key="3">
    <source>
        <dbReference type="ARBA" id="ARBA00022475"/>
    </source>
</evidence>